<gene>
    <name evidence="18" type="ORF">GGQ97_001760</name>
</gene>
<feature type="signal peptide" evidence="15">
    <location>
        <begin position="1"/>
        <end position="20"/>
    </location>
</feature>
<dbReference type="SUPFAM" id="SSF56935">
    <property type="entry name" value="Porins"/>
    <property type="match status" value="1"/>
</dbReference>
<dbReference type="AlphaFoldDB" id="A0A7X5Y6D8"/>
<evidence type="ECO:0000256" key="4">
    <source>
        <dbReference type="ARBA" id="ARBA00022496"/>
    </source>
</evidence>
<dbReference type="PANTHER" id="PTHR32552:SF89">
    <property type="entry name" value="CATECHOLATE SIDEROPHORE RECEPTOR FIU"/>
    <property type="match status" value="1"/>
</dbReference>
<dbReference type="InterPro" id="IPR036942">
    <property type="entry name" value="Beta-barrel_TonB_sf"/>
</dbReference>
<keyword evidence="9 13" id="KW-0798">TonB box</keyword>
<evidence type="ECO:0000313" key="18">
    <source>
        <dbReference type="EMBL" id="NJC05967.1"/>
    </source>
</evidence>
<evidence type="ECO:0000256" key="3">
    <source>
        <dbReference type="ARBA" id="ARBA00022452"/>
    </source>
</evidence>
<evidence type="ECO:0000256" key="13">
    <source>
        <dbReference type="PROSITE-ProRule" id="PRU10143"/>
    </source>
</evidence>
<feature type="domain" description="TonB-dependent receptor plug" evidence="17">
    <location>
        <begin position="50"/>
        <end position="157"/>
    </location>
</feature>
<evidence type="ECO:0000256" key="7">
    <source>
        <dbReference type="ARBA" id="ARBA00023004"/>
    </source>
</evidence>
<proteinExistence type="inferred from homology"/>
<evidence type="ECO:0000256" key="10">
    <source>
        <dbReference type="ARBA" id="ARBA00023136"/>
    </source>
</evidence>
<evidence type="ECO:0000256" key="1">
    <source>
        <dbReference type="ARBA" id="ARBA00004571"/>
    </source>
</evidence>
<keyword evidence="2 12" id="KW-0813">Transport</keyword>
<organism evidence="18 19">
    <name type="scientific">Sphingomonas kaistensis</name>
    <dbReference type="NCBI Taxonomy" id="298708"/>
    <lineage>
        <taxon>Bacteria</taxon>
        <taxon>Pseudomonadati</taxon>
        <taxon>Pseudomonadota</taxon>
        <taxon>Alphaproteobacteria</taxon>
        <taxon>Sphingomonadales</taxon>
        <taxon>Sphingomonadaceae</taxon>
        <taxon>Sphingomonas</taxon>
    </lineage>
</organism>
<dbReference type="Proteomes" id="UP000558192">
    <property type="component" value="Unassembled WGS sequence"/>
</dbReference>
<feature type="domain" description="TonB-dependent receptor-like beta-barrel" evidence="16">
    <location>
        <begin position="333"/>
        <end position="863"/>
    </location>
</feature>
<keyword evidence="19" id="KW-1185">Reference proteome</keyword>
<keyword evidence="18" id="KW-0675">Receptor</keyword>
<reference evidence="18 19" key="1">
    <citation type="submission" date="2020-03" db="EMBL/GenBank/DDBJ databases">
        <title>Genomic Encyclopedia of Type Strains, Phase IV (KMG-IV): sequencing the most valuable type-strain genomes for metagenomic binning, comparative biology and taxonomic classification.</title>
        <authorList>
            <person name="Goeker M."/>
        </authorList>
    </citation>
    <scope>NUCLEOTIDE SEQUENCE [LARGE SCALE GENOMIC DNA]</scope>
    <source>
        <strain evidence="18 19">DSM 16846</strain>
    </source>
</reference>
<keyword evidence="4" id="KW-0410">Iron transport</keyword>
<evidence type="ECO:0000256" key="6">
    <source>
        <dbReference type="ARBA" id="ARBA00022729"/>
    </source>
</evidence>
<evidence type="ECO:0000256" key="14">
    <source>
        <dbReference type="RuleBase" id="RU003357"/>
    </source>
</evidence>
<dbReference type="InterPro" id="IPR010916">
    <property type="entry name" value="TonB_box_CS"/>
</dbReference>
<feature type="short sequence motif" description="TonB box" evidence="13">
    <location>
        <begin position="32"/>
        <end position="38"/>
    </location>
</feature>
<dbReference type="PROSITE" id="PS00430">
    <property type="entry name" value="TONB_DEPENDENT_REC_1"/>
    <property type="match status" value="1"/>
</dbReference>
<keyword evidence="6 15" id="KW-0732">Signal</keyword>
<comment type="similarity">
    <text evidence="12 14">Belongs to the TonB-dependent receptor family.</text>
</comment>
<comment type="caution">
    <text evidence="18">The sequence shown here is derived from an EMBL/GenBank/DDBJ whole genome shotgun (WGS) entry which is preliminary data.</text>
</comment>
<sequence>MKKLLLLSTAVAFVPTAAFAQSTGTQETERDTIVVTGTRSQPGTAGVVVQDSTKAKGLITQELIAKGNPGQSVLNSINIIPGVNFTQSDPYGSSGGNIRIRGFDGNRISLTLNGVQLNDSGNYAVYSNQQVDPELIEQINVNLGATDVDSPTASAAGGTINLRTALPTRDMQVRAAVSGGTFNFRRAFVQINTGDITSGGLRAWVSGSRTNYDHWRGEGEIQKTQFNTRIYQPLSNGDFISLVGHYNENRNNNYNNPTLADLRTIFNLNGQTVIPTTYTGTPVVVGDFNKTQWDRIDDLAFFKDCLSSTGAVLSRPTPVAGTAQSDPSTCFTPGGPLASQGIANKLTGQINPSNTGNVGLQSRFTLNDMLVLTVDPTYQYTLANGGSQTALIAENSYLLSQGVPGSTGVDLNGDGDRLDTVLLGRPSITNTNRATLVSSLVFRPSREHTFRVAYTYDRAHHRQTGEYSFTGNDFSVLNPFFGRNGPPVITAAGTVLQNRDRVSIALLNQLSGQYIGRFVDNRLRVEVGLRSPWFERQLDQRCFTPAAGGGFPDCVQPSAISLTGPNSGRYLVPNSFVPPVAGLLGTPEYAPFKATYKYHKLLPNVGATFAVTDAISIFSSYSKGFSAPRTDNLYRQPFIGVTPESTNSYDLGARYVTRRLQAEATAWKIDYSNRIVSSFDPITNISIDRNVGKVKSWGVDANVGTRVARFLNLIGNVSYINAKLQDDIVIGAFNYVPVAIPATPTTAAISASTNTSIVNGLTYFCNPLPTVLPTSGVTTYNVCARTGGKRVVETPKWQVGGRAEINFSPVVVGIQGKYVGDRFATDVNDVISKGYTYFDLDARIGLPFIQNNRSYVQLNVSNLFNARYFGNLSTSINAFGFNSSQPRFTSVAPRAIMATLNLGL</sequence>
<evidence type="ECO:0000256" key="12">
    <source>
        <dbReference type="PROSITE-ProRule" id="PRU01360"/>
    </source>
</evidence>
<dbReference type="InterPro" id="IPR012910">
    <property type="entry name" value="Plug_dom"/>
</dbReference>
<evidence type="ECO:0000259" key="16">
    <source>
        <dbReference type="Pfam" id="PF00593"/>
    </source>
</evidence>
<dbReference type="Gene3D" id="2.170.130.10">
    <property type="entry name" value="TonB-dependent receptor, plug domain"/>
    <property type="match status" value="1"/>
</dbReference>
<keyword evidence="3 12" id="KW-1134">Transmembrane beta strand</keyword>
<feature type="chain" id="PRO_5031365890" evidence="15">
    <location>
        <begin position="21"/>
        <end position="904"/>
    </location>
</feature>
<dbReference type="GO" id="GO:0015344">
    <property type="term" value="F:siderophore uptake transmembrane transporter activity"/>
    <property type="evidence" value="ECO:0007669"/>
    <property type="project" value="TreeGrafter"/>
</dbReference>
<name>A0A7X5Y6D8_9SPHN</name>
<evidence type="ECO:0000256" key="2">
    <source>
        <dbReference type="ARBA" id="ARBA00022448"/>
    </source>
</evidence>
<comment type="subcellular location">
    <subcellularLocation>
        <location evidence="1 12">Cell outer membrane</location>
        <topology evidence="1 12">Multi-pass membrane protein</topology>
    </subcellularLocation>
</comment>
<evidence type="ECO:0000256" key="8">
    <source>
        <dbReference type="ARBA" id="ARBA00023065"/>
    </source>
</evidence>
<dbReference type="InterPro" id="IPR037066">
    <property type="entry name" value="Plug_dom_sf"/>
</dbReference>
<dbReference type="PANTHER" id="PTHR32552">
    <property type="entry name" value="FERRICHROME IRON RECEPTOR-RELATED"/>
    <property type="match status" value="1"/>
</dbReference>
<accession>A0A7X5Y6D8</accession>
<evidence type="ECO:0000256" key="9">
    <source>
        <dbReference type="ARBA" id="ARBA00023077"/>
    </source>
</evidence>
<dbReference type="RefSeq" id="WP_168068852.1">
    <property type="nucleotide sequence ID" value="NZ_JAATJC010000001.1"/>
</dbReference>
<keyword evidence="10 12" id="KW-0472">Membrane</keyword>
<dbReference type="Pfam" id="PF00593">
    <property type="entry name" value="TonB_dep_Rec_b-barrel"/>
    <property type="match status" value="1"/>
</dbReference>
<dbReference type="InterPro" id="IPR039426">
    <property type="entry name" value="TonB-dep_rcpt-like"/>
</dbReference>
<keyword evidence="11 12" id="KW-0998">Cell outer membrane</keyword>
<dbReference type="PROSITE" id="PS52016">
    <property type="entry name" value="TONB_DEPENDENT_REC_3"/>
    <property type="match status" value="1"/>
</dbReference>
<dbReference type="EMBL" id="JAATJC010000001">
    <property type="protein sequence ID" value="NJC05967.1"/>
    <property type="molecule type" value="Genomic_DNA"/>
</dbReference>
<keyword evidence="7" id="KW-0408">Iron</keyword>
<evidence type="ECO:0000313" key="19">
    <source>
        <dbReference type="Proteomes" id="UP000558192"/>
    </source>
</evidence>
<evidence type="ECO:0000256" key="5">
    <source>
        <dbReference type="ARBA" id="ARBA00022692"/>
    </source>
</evidence>
<evidence type="ECO:0000259" key="17">
    <source>
        <dbReference type="Pfam" id="PF07715"/>
    </source>
</evidence>
<dbReference type="InterPro" id="IPR000531">
    <property type="entry name" value="Beta-barrel_TonB"/>
</dbReference>
<dbReference type="Pfam" id="PF07715">
    <property type="entry name" value="Plug"/>
    <property type="match status" value="1"/>
</dbReference>
<dbReference type="Gene3D" id="2.40.170.20">
    <property type="entry name" value="TonB-dependent receptor, beta-barrel domain"/>
    <property type="match status" value="1"/>
</dbReference>
<evidence type="ECO:0000256" key="11">
    <source>
        <dbReference type="ARBA" id="ARBA00023237"/>
    </source>
</evidence>
<keyword evidence="8" id="KW-0406">Ion transport</keyword>
<protein>
    <submittedName>
        <fullName evidence="18">Iron complex outermembrane receptor protein</fullName>
    </submittedName>
</protein>
<evidence type="ECO:0000256" key="15">
    <source>
        <dbReference type="SAM" id="SignalP"/>
    </source>
</evidence>
<keyword evidence="5 12" id="KW-0812">Transmembrane</keyword>
<dbReference type="GO" id="GO:0009279">
    <property type="term" value="C:cell outer membrane"/>
    <property type="evidence" value="ECO:0007669"/>
    <property type="project" value="UniProtKB-SubCell"/>
</dbReference>